<sequence length="393" mass="44685">MRVNYKKELEEAARNMILVHKPHTLIRMILRTIVRKVKIEHAGTLLYEKTRNSYIVTITRGQVGAKLPAGFIRLDPDAPIIRFFRHKEAYLSFFEDGALILSRVNYLLQKKELFHNDPETEKLLIAIKFQMKSFDAVVSVPCYFQNDLLGVLMLGEKVSKKCFKDEEIDFFIALANDVAMALRNAFLFEDLQLEIERNKRLFFETTMALAAAIDAKDHYTRGHTSRVTEYSLAIAKLIAADANGRSDDKFFEELHIASMLHDIGKIGVPESILNKNGPLTEEERKKINEHSLIGATILGPIKNLDGVILGIKHHHERHDGRGYPEGLGGEAIPYVARIISVADSFDAMTTDRPYRKAFTRDYAIVELERCSGSQFHPQIVKAAVTLYKRGELK</sequence>
<dbReference type="Pfam" id="PF13487">
    <property type="entry name" value="HD_5"/>
    <property type="match status" value="1"/>
</dbReference>
<dbReference type="InterPro" id="IPR003607">
    <property type="entry name" value="HD/PDEase_dom"/>
</dbReference>
<dbReference type="Pfam" id="PF13185">
    <property type="entry name" value="GAF_2"/>
    <property type="match status" value="1"/>
</dbReference>
<dbReference type="CDD" id="cd00077">
    <property type="entry name" value="HDc"/>
    <property type="match status" value="1"/>
</dbReference>
<gene>
    <name evidence="2" type="ORF">BU251_03400</name>
</gene>
<accession>A0A410P3W7</accession>
<evidence type="ECO:0000259" key="1">
    <source>
        <dbReference type="PROSITE" id="PS51832"/>
    </source>
</evidence>
<dbReference type="PANTHER" id="PTHR43155:SF2">
    <property type="entry name" value="CYCLIC DI-GMP PHOSPHODIESTERASE PA4108"/>
    <property type="match status" value="1"/>
</dbReference>
<dbReference type="Gene3D" id="1.10.3210.10">
    <property type="entry name" value="Hypothetical protein af1432"/>
    <property type="match status" value="1"/>
</dbReference>
<protein>
    <recommendedName>
        <fullName evidence="1">HD-GYP domain-containing protein</fullName>
    </recommendedName>
</protein>
<dbReference type="AlphaFoldDB" id="A0A410P3W7"/>
<proteinExistence type="predicted"/>
<organism evidence="2 3">
    <name type="scientific">Velamenicoccus archaeovorus</name>
    <dbReference type="NCBI Taxonomy" id="1930593"/>
    <lineage>
        <taxon>Bacteria</taxon>
        <taxon>Pseudomonadati</taxon>
        <taxon>Candidatus Omnitrophota</taxon>
        <taxon>Candidatus Velamenicoccus</taxon>
    </lineage>
</organism>
<dbReference type="Proteomes" id="UP000287243">
    <property type="component" value="Chromosome"/>
</dbReference>
<dbReference type="InterPro" id="IPR003018">
    <property type="entry name" value="GAF"/>
</dbReference>
<dbReference type="PANTHER" id="PTHR43155">
    <property type="entry name" value="CYCLIC DI-GMP PHOSPHODIESTERASE PA4108-RELATED"/>
    <property type="match status" value="1"/>
</dbReference>
<dbReference type="KEGG" id="vai:BU251_03400"/>
<evidence type="ECO:0000313" key="2">
    <source>
        <dbReference type="EMBL" id="QAT16846.1"/>
    </source>
</evidence>
<dbReference type="InterPro" id="IPR029016">
    <property type="entry name" value="GAF-like_dom_sf"/>
</dbReference>
<name>A0A410P3W7_VELA1</name>
<dbReference type="Gene3D" id="3.30.450.40">
    <property type="match status" value="1"/>
</dbReference>
<evidence type="ECO:0000313" key="3">
    <source>
        <dbReference type="Proteomes" id="UP000287243"/>
    </source>
</evidence>
<dbReference type="EMBL" id="CP019384">
    <property type="protein sequence ID" value="QAT16846.1"/>
    <property type="molecule type" value="Genomic_DNA"/>
</dbReference>
<dbReference type="InterPro" id="IPR037522">
    <property type="entry name" value="HD_GYP_dom"/>
</dbReference>
<dbReference type="RefSeq" id="WP_128699489.1">
    <property type="nucleotide sequence ID" value="NZ_CP019384.1"/>
</dbReference>
<dbReference type="SMART" id="SM00471">
    <property type="entry name" value="HDc"/>
    <property type="match status" value="1"/>
</dbReference>
<keyword evidence="3" id="KW-1185">Reference proteome</keyword>
<dbReference type="OrthoDB" id="9769359at2"/>
<dbReference type="PROSITE" id="PS51832">
    <property type="entry name" value="HD_GYP"/>
    <property type="match status" value="1"/>
</dbReference>
<feature type="domain" description="HD-GYP" evidence="1">
    <location>
        <begin position="198"/>
        <end position="393"/>
    </location>
</feature>
<reference evidence="2 3" key="1">
    <citation type="submission" date="2017-01" db="EMBL/GenBank/DDBJ databases">
        <title>First insights into the biology of 'candidatus Vampirococcus archaeovorus'.</title>
        <authorList>
            <person name="Kizina J."/>
            <person name="Jordan S."/>
            <person name="Stueber K."/>
            <person name="Reinhardt R."/>
            <person name="Harder J."/>
        </authorList>
    </citation>
    <scope>NUCLEOTIDE SEQUENCE [LARGE SCALE GENOMIC DNA]</scope>
    <source>
        <strain evidence="2 3">LiM</strain>
    </source>
</reference>
<dbReference type="SUPFAM" id="SSF55781">
    <property type="entry name" value="GAF domain-like"/>
    <property type="match status" value="1"/>
</dbReference>
<dbReference type="SUPFAM" id="SSF109604">
    <property type="entry name" value="HD-domain/PDEase-like"/>
    <property type="match status" value="1"/>
</dbReference>